<dbReference type="InterPro" id="IPR010323">
    <property type="entry name" value="DUF924"/>
</dbReference>
<dbReference type="Proteomes" id="UP001064206">
    <property type="component" value="Chromosome"/>
</dbReference>
<dbReference type="SUPFAM" id="SSF48452">
    <property type="entry name" value="TPR-like"/>
    <property type="match status" value="1"/>
</dbReference>
<sequence length="182" mass="21474">MSLNTMSDAREILQFWFHQTPPERWFRSDAGFDEQIRHRFSDVHQAALRGELAEWRESSSGRLAEIIVLDQFSRNLFRNSPLSFAADGMALALAQELVKQPDFDQLPVERRDFALLPFMHSESPIIHAAALRLYQRYASTRSLRAETEHKRVIDQFGRYPYRNQALGRRSTPEERRWLNQQR</sequence>
<dbReference type="EMBL" id="CP104450">
    <property type="protein sequence ID" value="UXE36039.1"/>
    <property type="molecule type" value="Genomic_DNA"/>
</dbReference>
<dbReference type="InterPro" id="IPR011990">
    <property type="entry name" value="TPR-like_helical_dom_sf"/>
</dbReference>
<dbReference type="Gene3D" id="1.20.58.320">
    <property type="entry name" value="TPR-like"/>
    <property type="match status" value="1"/>
</dbReference>
<evidence type="ECO:0000313" key="2">
    <source>
        <dbReference type="Proteomes" id="UP001064206"/>
    </source>
</evidence>
<name>A0A1Y6GHA8_RAOOR</name>
<gene>
    <name evidence="1" type="ORF">N2J37_15850</name>
</gene>
<reference evidence="1" key="1">
    <citation type="submission" date="2022-09" db="EMBL/GenBank/DDBJ databases">
        <title>Multidrug resistance Raoultella ornithinolytica Strain MQB_Silv_108.</title>
        <authorList>
            <person name="Quintela-Baluja M."/>
        </authorList>
    </citation>
    <scope>NUCLEOTIDE SEQUENCE</scope>
    <source>
        <strain evidence="1">MQB_Silv_108</strain>
    </source>
</reference>
<proteinExistence type="predicted"/>
<protein>
    <submittedName>
        <fullName evidence="1">DUF924 domain-containing protein</fullName>
    </submittedName>
</protein>
<dbReference type="eggNOG" id="COG3803">
    <property type="taxonomic scope" value="Bacteria"/>
</dbReference>
<dbReference type="PaxDb" id="1286170-RORB6_06210"/>
<evidence type="ECO:0000313" key="1">
    <source>
        <dbReference type="EMBL" id="UXE36039.1"/>
    </source>
</evidence>
<dbReference type="RefSeq" id="WP_077266760.1">
    <property type="nucleotide sequence ID" value="NZ_ABIKMM020000002.1"/>
</dbReference>
<accession>A0A1Y6GHA8</accession>
<dbReference type="Pfam" id="PF06041">
    <property type="entry name" value="DUF924"/>
    <property type="match status" value="1"/>
</dbReference>
<dbReference type="AlphaFoldDB" id="A0A1Y6GHA8"/>
<dbReference type="Gene3D" id="1.25.40.10">
    <property type="entry name" value="Tetratricopeptide repeat domain"/>
    <property type="match status" value="1"/>
</dbReference>
<organism evidence="1 2">
    <name type="scientific">Raoultella ornithinolytica</name>
    <name type="common">Klebsiella ornithinolytica</name>
    <dbReference type="NCBI Taxonomy" id="54291"/>
    <lineage>
        <taxon>Bacteria</taxon>
        <taxon>Pseudomonadati</taxon>
        <taxon>Pseudomonadota</taxon>
        <taxon>Gammaproteobacteria</taxon>
        <taxon>Enterobacterales</taxon>
        <taxon>Enterobacteriaceae</taxon>
        <taxon>Klebsiella/Raoultella group</taxon>
        <taxon>Raoultella</taxon>
    </lineage>
</organism>